<dbReference type="Proteomes" id="UP000315891">
    <property type="component" value="Chromosome"/>
</dbReference>
<accession>A0A516V8H6</accession>
<keyword evidence="4" id="KW-1185">Reference proteome</keyword>
<feature type="signal peptide" evidence="2">
    <location>
        <begin position="1"/>
        <end position="24"/>
    </location>
</feature>
<evidence type="ECO:0000313" key="4">
    <source>
        <dbReference type="Proteomes" id="UP000315891"/>
    </source>
</evidence>
<gene>
    <name evidence="3" type="ORF">FNZ56_10940</name>
</gene>
<evidence type="ECO:0000313" key="3">
    <source>
        <dbReference type="EMBL" id="QDQ74841.1"/>
    </source>
</evidence>
<organism evidence="3 4">
    <name type="scientific">Pseudoluteimonas lycopersici</name>
    <dbReference type="NCBI Taxonomy" id="1324796"/>
    <lineage>
        <taxon>Bacteria</taxon>
        <taxon>Pseudomonadati</taxon>
        <taxon>Pseudomonadota</taxon>
        <taxon>Gammaproteobacteria</taxon>
        <taxon>Lysobacterales</taxon>
        <taxon>Lysobacteraceae</taxon>
        <taxon>Pseudoluteimonas</taxon>
    </lineage>
</organism>
<feature type="region of interest" description="Disordered" evidence="1">
    <location>
        <begin position="45"/>
        <end position="96"/>
    </location>
</feature>
<evidence type="ECO:0008006" key="5">
    <source>
        <dbReference type="Google" id="ProtNLM"/>
    </source>
</evidence>
<protein>
    <recommendedName>
        <fullName evidence="5">Secreted protein</fullName>
    </recommendedName>
</protein>
<feature type="chain" id="PRO_5022104682" description="Secreted protein" evidence="2">
    <location>
        <begin position="25"/>
        <end position="96"/>
    </location>
</feature>
<sequence>MRRLAICPLLMSLALLSASSLAFARDARPSGDIGDCRDSVITVPSPAQAPVKRPTSVAHKAKPAAATAHTSGGGSDDGAGMPRVPRWHSFLPGMFR</sequence>
<evidence type="ECO:0000256" key="2">
    <source>
        <dbReference type="SAM" id="SignalP"/>
    </source>
</evidence>
<name>A0A516V8H6_9GAMM</name>
<proteinExistence type="predicted"/>
<evidence type="ECO:0000256" key="1">
    <source>
        <dbReference type="SAM" id="MobiDB-lite"/>
    </source>
</evidence>
<keyword evidence="2" id="KW-0732">Signal</keyword>
<dbReference type="RefSeq" id="WP_143880350.1">
    <property type="nucleotide sequence ID" value="NZ_BAABLZ010000001.1"/>
</dbReference>
<reference evidence="3 4" key="1">
    <citation type="submission" date="2019-07" db="EMBL/GenBank/DDBJ databases">
        <title>Lysobacter weifangensis sp. nov., isolated from bensulfuron-methyl contaminated farmland soil.</title>
        <authorList>
            <person name="Zhao H."/>
        </authorList>
    </citation>
    <scope>NUCLEOTIDE SEQUENCE [LARGE SCALE GENOMIC DNA]</scope>
    <source>
        <strain evidence="3 4">CC-Bw-6</strain>
    </source>
</reference>
<dbReference type="AlphaFoldDB" id="A0A516V8H6"/>
<dbReference type="EMBL" id="CP041742">
    <property type="protein sequence ID" value="QDQ74841.1"/>
    <property type="molecule type" value="Genomic_DNA"/>
</dbReference>